<dbReference type="AlphaFoldDB" id="A0A4U6X6G6"/>
<sequence>MDETQKARHGYLTYSKLTTEHIRLLELKPATKSFDPIRCSLRTVPLGQASNYEAISYVWGDKSPAKIVEVDGADIQITSNLFDVLLNIRRQDLSRTVWVDALCINQEDLCERCDQVSIMGRIYRQASGVLIYLGNEWDGLGIACEYLELAAQREDAHFAPSLQPHLEVRGQDISTPYLRDNLLRLFSSPWFSRVWTVQEFVLARKTTFFRGATTVDGKRLEQGIVNIRQHAQNRCCGPHSILACGETFLNVIAQMEALNDMRTIPKATSFLETLHHCRQRRCTNTRDKIYGMLGMEFKGQASCLQPKYDISVEQLFVDVAREQLEQTRTLDVLSCVVPGKRRTSLSIPSYVPDWTLMTKNILTHHLSIDHLMTLPHYNASGGFPAEFHIGPGDRALTKGIAIDRIEALGPACFFSDLASCGQAKDYVNEARRSAGLPGRPPDSFEAASARELEFWRTLCGNLAVHVGEKSRDWRAADPAVDYESYLQWSDIVNRVPSADPKLDNRPAFEDALVATLSARRFMRTSKGHFGMVAPGSQPGDVVMILAGGRVPYVLCEELGYKTGNGPVTYSFIGDAYVDGFMYGECVGDDPEWMWLNLI</sequence>
<feature type="domain" description="Heterokaryon incompatibility" evidence="1">
    <location>
        <begin position="52"/>
        <end position="199"/>
    </location>
</feature>
<dbReference type="Pfam" id="PF06985">
    <property type="entry name" value="HET"/>
    <property type="match status" value="1"/>
</dbReference>
<gene>
    <name evidence="2" type="primary">het-6</name>
    <name evidence="2" type="ORF">CTA1_11262</name>
</gene>
<dbReference type="PANTHER" id="PTHR24148">
    <property type="entry name" value="ANKYRIN REPEAT DOMAIN-CONTAINING PROTEIN 39 HOMOLOG-RELATED"/>
    <property type="match status" value="1"/>
</dbReference>
<comment type="caution">
    <text evidence="2">The sequence shown here is derived from an EMBL/GenBank/DDBJ whole genome shotgun (WGS) entry which is preliminary data.</text>
</comment>
<name>A0A4U6X6G6_9PEZI</name>
<dbReference type="STRING" id="1306861.A0A4U6X6G6"/>
<dbReference type="EMBL" id="PJEX01000376">
    <property type="protein sequence ID" value="TKW50603.1"/>
    <property type="molecule type" value="Genomic_DNA"/>
</dbReference>
<keyword evidence="3" id="KW-1185">Reference proteome</keyword>
<proteinExistence type="predicted"/>
<evidence type="ECO:0000313" key="2">
    <source>
        <dbReference type="EMBL" id="TKW50603.1"/>
    </source>
</evidence>
<dbReference type="InterPro" id="IPR052895">
    <property type="entry name" value="HetReg/Transcr_Mod"/>
</dbReference>
<evidence type="ECO:0000259" key="1">
    <source>
        <dbReference type="Pfam" id="PF06985"/>
    </source>
</evidence>
<organism evidence="2 3">
    <name type="scientific">Colletotrichum tanaceti</name>
    <dbReference type="NCBI Taxonomy" id="1306861"/>
    <lineage>
        <taxon>Eukaryota</taxon>
        <taxon>Fungi</taxon>
        <taxon>Dikarya</taxon>
        <taxon>Ascomycota</taxon>
        <taxon>Pezizomycotina</taxon>
        <taxon>Sordariomycetes</taxon>
        <taxon>Hypocreomycetidae</taxon>
        <taxon>Glomerellales</taxon>
        <taxon>Glomerellaceae</taxon>
        <taxon>Colletotrichum</taxon>
        <taxon>Colletotrichum destructivum species complex</taxon>
    </lineage>
</organism>
<dbReference type="Pfam" id="PF26639">
    <property type="entry name" value="Het-6_barrel"/>
    <property type="match status" value="1"/>
</dbReference>
<dbReference type="Proteomes" id="UP000310108">
    <property type="component" value="Unassembled WGS sequence"/>
</dbReference>
<evidence type="ECO:0000313" key="3">
    <source>
        <dbReference type="Proteomes" id="UP000310108"/>
    </source>
</evidence>
<protein>
    <submittedName>
        <fullName evidence="2">Heterokaryon incompatibility protein 6, OR allele</fullName>
    </submittedName>
</protein>
<reference evidence="2 3" key="1">
    <citation type="journal article" date="2019" name="PLoS ONE">
        <title>Comparative genome analysis indicates high evolutionary potential of pathogenicity genes in Colletotrichum tanaceti.</title>
        <authorList>
            <person name="Lelwala R.V."/>
            <person name="Korhonen P.K."/>
            <person name="Young N.D."/>
            <person name="Scott J.B."/>
            <person name="Ades P.A."/>
            <person name="Gasser R.B."/>
            <person name="Taylor P.W.J."/>
        </authorList>
    </citation>
    <scope>NUCLEOTIDE SEQUENCE [LARGE SCALE GENOMIC DNA]</scope>
    <source>
        <strain evidence="2">BRIP57314</strain>
    </source>
</reference>
<dbReference type="PANTHER" id="PTHR24148:SF64">
    <property type="entry name" value="HETEROKARYON INCOMPATIBILITY DOMAIN-CONTAINING PROTEIN"/>
    <property type="match status" value="1"/>
</dbReference>
<accession>A0A4U6X6G6</accession>
<dbReference type="InterPro" id="IPR010730">
    <property type="entry name" value="HET"/>
</dbReference>